<gene>
    <name evidence="4" type="ORF">MSPICULIGERA_LOCUS976</name>
</gene>
<dbReference type="SUPFAM" id="SSF63451">
    <property type="entry name" value="LEM domain"/>
    <property type="match status" value="1"/>
</dbReference>
<keyword evidence="2" id="KW-1133">Transmembrane helix</keyword>
<proteinExistence type="predicted"/>
<dbReference type="InterPro" id="IPR003887">
    <property type="entry name" value="LEM_dom"/>
</dbReference>
<evidence type="ECO:0000259" key="3">
    <source>
        <dbReference type="PROSITE" id="PS50954"/>
    </source>
</evidence>
<dbReference type="SMART" id="SM00540">
    <property type="entry name" value="LEM"/>
    <property type="match status" value="1"/>
</dbReference>
<dbReference type="InterPro" id="IPR011015">
    <property type="entry name" value="LEM/LEM-like_dom_sf"/>
</dbReference>
<dbReference type="Pfam" id="PF03020">
    <property type="entry name" value="LEM"/>
    <property type="match status" value="1"/>
</dbReference>
<dbReference type="Proteomes" id="UP001177023">
    <property type="component" value="Unassembled WGS sequence"/>
</dbReference>
<organism evidence="4 5">
    <name type="scientific">Mesorhabditis spiculigera</name>
    <dbReference type="NCBI Taxonomy" id="96644"/>
    <lineage>
        <taxon>Eukaryota</taxon>
        <taxon>Metazoa</taxon>
        <taxon>Ecdysozoa</taxon>
        <taxon>Nematoda</taxon>
        <taxon>Chromadorea</taxon>
        <taxon>Rhabditida</taxon>
        <taxon>Rhabditina</taxon>
        <taxon>Rhabditomorpha</taxon>
        <taxon>Rhabditoidea</taxon>
        <taxon>Rhabditidae</taxon>
        <taxon>Mesorhabditinae</taxon>
        <taxon>Mesorhabditis</taxon>
    </lineage>
</organism>
<feature type="non-terminal residue" evidence="4">
    <location>
        <position position="1"/>
    </location>
</feature>
<evidence type="ECO:0000256" key="2">
    <source>
        <dbReference type="SAM" id="Phobius"/>
    </source>
</evidence>
<dbReference type="AlphaFoldDB" id="A0AA36C5C8"/>
<keyword evidence="2" id="KW-0472">Membrane</keyword>
<sequence>MAASFEELSNLTNEELCSALKEAGITHGAVGETTRKIYINRLMKHLGQDVSMMVDSNTPVASRRSDTSPKQLTPTRERGSPTISSTRLYPDLSPSLKHRSGTARSPSEEENDLESDQEMHGEESFRVIRTTDSRAAQAGGFSFGRLFFWIILLSIIAVFVYYFAMNVEKLNAARSNQDEI</sequence>
<protein>
    <recommendedName>
        <fullName evidence="3">LEM domain-containing protein</fullName>
    </recommendedName>
</protein>
<evidence type="ECO:0000256" key="1">
    <source>
        <dbReference type="SAM" id="MobiDB-lite"/>
    </source>
</evidence>
<dbReference type="FunFam" id="1.10.720.40:FF:000001">
    <property type="entry name" value="LEM domain containing 2, isoform CRA_a"/>
    <property type="match status" value="1"/>
</dbReference>
<reference evidence="4" key="1">
    <citation type="submission" date="2023-06" db="EMBL/GenBank/DDBJ databases">
        <authorList>
            <person name="Delattre M."/>
        </authorList>
    </citation>
    <scope>NUCLEOTIDE SEQUENCE</scope>
    <source>
        <strain evidence="4">AF72</strain>
    </source>
</reference>
<evidence type="ECO:0000313" key="4">
    <source>
        <dbReference type="EMBL" id="CAJ0558413.1"/>
    </source>
</evidence>
<keyword evidence="2" id="KW-0812">Transmembrane</keyword>
<comment type="caution">
    <text evidence="4">The sequence shown here is derived from an EMBL/GenBank/DDBJ whole genome shotgun (WGS) entry which is preliminary data.</text>
</comment>
<feature type="domain" description="LEM" evidence="3">
    <location>
        <begin position="5"/>
        <end position="49"/>
    </location>
</feature>
<dbReference type="PROSITE" id="PS50954">
    <property type="entry name" value="LEM"/>
    <property type="match status" value="1"/>
</dbReference>
<dbReference type="Gene3D" id="1.10.720.40">
    <property type="match status" value="1"/>
</dbReference>
<accession>A0AA36C5C8</accession>
<feature type="region of interest" description="Disordered" evidence="1">
    <location>
        <begin position="57"/>
        <end position="123"/>
    </location>
</feature>
<name>A0AA36C5C8_9BILA</name>
<dbReference type="EMBL" id="CATQJA010000233">
    <property type="protein sequence ID" value="CAJ0558413.1"/>
    <property type="molecule type" value="Genomic_DNA"/>
</dbReference>
<dbReference type="CDD" id="cd12934">
    <property type="entry name" value="LEM"/>
    <property type="match status" value="1"/>
</dbReference>
<keyword evidence="5" id="KW-1185">Reference proteome</keyword>
<evidence type="ECO:0000313" key="5">
    <source>
        <dbReference type="Proteomes" id="UP001177023"/>
    </source>
</evidence>
<feature type="transmembrane region" description="Helical" evidence="2">
    <location>
        <begin position="146"/>
        <end position="164"/>
    </location>
</feature>